<dbReference type="FunFam" id="2.60.40.10:FF:000615">
    <property type="entry name" value="collagen alpha-1(XIV) chain isoform X2"/>
    <property type="match status" value="1"/>
</dbReference>
<keyword evidence="15" id="KW-1133">Transmembrane helix</keyword>
<keyword evidence="3" id="KW-0964">Secreted</keyword>
<dbReference type="Gene3D" id="3.40.50.410">
    <property type="entry name" value="von Willebrand factor, type A domain"/>
    <property type="match status" value="2"/>
</dbReference>
<organism evidence="18">
    <name type="scientific">Lamprotornis superbus</name>
    <dbReference type="NCBI Taxonomy" id="245042"/>
    <lineage>
        <taxon>Eukaryota</taxon>
        <taxon>Metazoa</taxon>
        <taxon>Chordata</taxon>
        <taxon>Craniata</taxon>
        <taxon>Vertebrata</taxon>
        <taxon>Euteleostomi</taxon>
        <taxon>Archelosauria</taxon>
        <taxon>Archosauria</taxon>
        <taxon>Dinosauria</taxon>
        <taxon>Saurischia</taxon>
        <taxon>Theropoda</taxon>
        <taxon>Coelurosauria</taxon>
        <taxon>Aves</taxon>
        <taxon>Neognathae</taxon>
        <taxon>Neoaves</taxon>
        <taxon>Telluraves</taxon>
        <taxon>Australaves</taxon>
        <taxon>Passeriformes</taxon>
        <taxon>Sturnidae</taxon>
        <taxon>Lamprotornis</taxon>
    </lineage>
</organism>
<dbReference type="InterPro" id="IPR036465">
    <property type="entry name" value="vWFA_dom_sf"/>
</dbReference>
<dbReference type="FunFam" id="2.60.40.10:FF:000234">
    <property type="entry name" value="Collagen, type XII, alpha 1"/>
    <property type="match status" value="2"/>
</dbReference>
<dbReference type="Proteomes" id="UP000618051">
    <property type="component" value="Unassembled WGS sequence"/>
</dbReference>
<keyword evidence="11" id="KW-0379">Hydroxylation</keyword>
<keyword evidence="7" id="KW-0130">Cell adhesion</keyword>
<dbReference type="Gene3D" id="2.60.120.200">
    <property type="match status" value="1"/>
</dbReference>
<keyword evidence="4" id="KW-0272">Extracellular matrix</keyword>
<dbReference type="FunFam" id="2.60.120.200:FF:000008">
    <property type="entry name" value="Collagen type XII alpha 1 chain"/>
    <property type="match status" value="1"/>
</dbReference>
<dbReference type="Pfam" id="PF00041">
    <property type="entry name" value="fn3"/>
    <property type="match status" value="7"/>
</dbReference>
<evidence type="ECO:0000313" key="19">
    <source>
        <dbReference type="EMBL" id="KAI1243599.1"/>
    </source>
</evidence>
<keyword evidence="10" id="KW-0325">Glycoprotein</keyword>
<reference evidence="18" key="1">
    <citation type="submission" date="2020-10" db="EMBL/GenBank/DDBJ databases">
        <title>Feather gene expression reveals the developmental basis of iridescence in African starlings.</title>
        <authorList>
            <person name="Rubenstein D.R."/>
        </authorList>
    </citation>
    <scope>NUCLEOTIDE SEQUENCE</scope>
    <source>
        <strain evidence="18">SS15</strain>
        <tissue evidence="18">Liver</tissue>
    </source>
</reference>
<dbReference type="GO" id="GO:0007155">
    <property type="term" value="P:cell adhesion"/>
    <property type="evidence" value="ECO:0007669"/>
    <property type="project" value="UniProtKB-KW"/>
</dbReference>
<dbReference type="CDD" id="cd01482">
    <property type="entry name" value="vWA_collagen_alphaI-XII-like"/>
    <property type="match status" value="2"/>
</dbReference>
<feature type="domain" description="Fibronectin type-III" evidence="17">
    <location>
        <begin position="770"/>
        <end position="859"/>
    </location>
</feature>
<dbReference type="InterPro" id="IPR013320">
    <property type="entry name" value="ConA-like_dom_sf"/>
</dbReference>
<feature type="region of interest" description="Disordered" evidence="14">
    <location>
        <begin position="1498"/>
        <end position="1518"/>
    </location>
</feature>
<protein>
    <recommendedName>
        <fullName evidence="13">Collagen alpha-1(XIV) chain</fullName>
    </recommendedName>
</protein>
<comment type="subunit">
    <text evidence="2">Homotrimer.</text>
</comment>
<dbReference type="FunFam" id="2.60.40.10:FF:000444">
    <property type="entry name" value="Collagen alpha-1(XIV) chain isoform X2"/>
    <property type="match status" value="1"/>
</dbReference>
<dbReference type="CDD" id="cd00063">
    <property type="entry name" value="FN3"/>
    <property type="match status" value="7"/>
</dbReference>
<dbReference type="InterPro" id="IPR036116">
    <property type="entry name" value="FN3_sf"/>
</dbReference>
<keyword evidence="9" id="KW-1015">Disulfide bond</keyword>
<dbReference type="PRINTS" id="PR00453">
    <property type="entry name" value="VWFADOMAIN"/>
</dbReference>
<comment type="subcellular location">
    <subcellularLocation>
        <location evidence="1">Secreted</location>
        <location evidence="1">Extracellular space</location>
        <location evidence="1">Extracellular matrix</location>
    </subcellularLocation>
</comment>
<evidence type="ECO:0000313" key="20">
    <source>
        <dbReference type="Proteomes" id="UP000618051"/>
    </source>
</evidence>
<evidence type="ECO:0000256" key="11">
    <source>
        <dbReference type="ARBA" id="ARBA00023278"/>
    </source>
</evidence>
<feature type="domain" description="Fibronectin type-III" evidence="17">
    <location>
        <begin position="474"/>
        <end position="565"/>
    </location>
</feature>
<feature type="domain" description="Fibronectin type-III" evidence="17">
    <location>
        <begin position="566"/>
        <end position="654"/>
    </location>
</feature>
<dbReference type="Gene3D" id="2.60.40.10">
    <property type="entry name" value="Immunoglobulins"/>
    <property type="match status" value="8"/>
</dbReference>
<feature type="domain" description="Fibronectin type-III" evidence="17">
    <location>
        <begin position="861"/>
        <end position="951"/>
    </location>
</feature>
<feature type="region of interest" description="Disordered" evidence="14">
    <location>
        <begin position="140"/>
        <end position="176"/>
    </location>
</feature>
<feature type="transmembrane region" description="Helical" evidence="15">
    <location>
        <begin position="24"/>
        <end position="48"/>
    </location>
</feature>
<dbReference type="PANTHER" id="PTHR24020:SF15">
    <property type="entry name" value="COLLAGEN ALPHA-1(XIV) CHAIN"/>
    <property type="match status" value="1"/>
</dbReference>
<feature type="compositionally biased region" description="Basic and acidic residues" evidence="14">
    <location>
        <begin position="146"/>
        <end position="168"/>
    </location>
</feature>
<feature type="domain" description="Fibronectin type-III" evidence="17">
    <location>
        <begin position="62"/>
        <end position="153"/>
    </location>
</feature>
<evidence type="ECO:0000259" key="17">
    <source>
        <dbReference type="PROSITE" id="PS50853"/>
    </source>
</evidence>
<evidence type="ECO:0000256" key="1">
    <source>
        <dbReference type="ARBA" id="ARBA00004498"/>
    </source>
</evidence>
<dbReference type="FunFam" id="2.60.40.10:FF:000656">
    <property type="entry name" value="collagen alpha-1(XIV) chain isoform X2"/>
    <property type="match status" value="1"/>
</dbReference>
<evidence type="ECO:0000256" key="2">
    <source>
        <dbReference type="ARBA" id="ARBA00011233"/>
    </source>
</evidence>
<dbReference type="SUPFAM" id="SSF49899">
    <property type="entry name" value="Concanavalin A-like lectins/glucanases"/>
    <property type="match status" value="1"/>
</dbReference>
<proteinExistence type="inferred from homology"/>
<gene>
    <name evidence="19" type="ORF">IHE44_0001231</name>
    <name evidence="18" type="ORF">IHE44_010848</name>
</gene>
<evidence type="ECO:0000256" key="5">
    <source>
        <dbReference type="ARBA" id="ARBA00022729"/>
    </source>
</evidence>
<evidence type="ECO:0000256" key="13">
    <source>
        <dbReference type="ARBA" id="ARBA00067377"/>
    </source>
</evidence>
<dbReference type="PROSITE" id="PS50234">
    <property type="entry name" value="VWFA"/>
    <property type="match status" value="2"/>
</dbReference>
<accession>A0A835NTI7</accession>
<dbReference type="FunFam" id="2.60.40.10:FF:000403">
    <property type="entry name" value="collagen alpha-1(XIV) chain isoform X2"/>
    <property type="match status" value="1"/>
</dbReference>
<keyword evidence="5" id="KW-0732">Signal</keyword>
<reference evidence="19 20" key="2">
    <citation type="journal article" date="2021" name="J. Hered.">
        <title>Feather Gene Expression Elucidates the Developmental Basis of Plumage Iridescence in African Starlings.</title>
        <authorList>
            <person name="Rubenstein D.R."/>
            <person name="Corvelo A."/>
            <person name="MacManes M.D."/>
            <person name="Maia R."/>
            <person name="Narzisi G."/>
            <person name="Rousaki A."/>
            <person name="Vandenabeele P."/>
            <person name="Shawkey M.D."/>
            <person name="Solomon J."/>
        </authorList>
    </citation>
    <scope>NUCLEOTIDE SEQUENCE [LARGE SCALE GENOMIC DNA]</scope>
    <source>
        <strain evidence="19">SS15</strain>
    </source>
</reference>
<evidence type="ECO:0000313" key="18">
    <source>
        <dbReference type="EMBL" id="KAG0121542.1"/>
    </source>
</evidence>
<evidence type="ECO:0000256" key="3">
    <source>
        <dbReference type="ARBA" id="ARBA00022525"/>
    </source>
</evidence>
<dbReference type="GO" id="GO:0005614">
    <property type="term" value="C:interstitial matrix"/>
    <property type="evidence" value="ECO:0007669"/>
    <property type="project" value="TreeGrafter"/>
</dbReference>
<dbReference type="SUPFAM" id="SSF53300">
    <property type="entry name" value="vWA-like"/>
    <property type="match status" value="2"/>
</dbReference>
<dbReference type="SMART" id="SM00060">
    <property type="entry name" value="FN3"/>
    <property type="match status" value="8"/>
</dbReference>
<evidence type="ECO:0000256" key="12">
    <source>
        <dbReference type="ARBA" id="ARBA00049648"/>
    </source>
</evidence>
<dbReference type="InterPro" id="IPR002035">
    <property type="entry name" value="VWF_A"/>
</dbReference>
<name>A0A835NTI7_9PASS</name>
<evidence type="ECO:0000256" key="9">
    <source>
        <dbReference type="ARBA" id="ARBA00023157"/>
    </source>
</evidence>
<keyword evidence="20" id="KW-1185">Reference proteome</keyword>
<reference evidence="19" key="3">
    <citation type="submission" date="2022-01" db="EMBL/GenBank/DDBJ databases">
        <authorList>
            <person name="Rubenstein D.R."/>
        </authorList>
    </citation>
    <scope>NUCLEOTIDE SEQUENCE</scope>
    <source>
        <strain evidence="19">SS15</strain>
        <tissue evidence="19">Liver</tissue>
    </source>
</reference>
<dbReference type="PANTHER" id="PTHR24020">
    <property type="entry name" value="COLLAGEN ALPHA"/>
    <property type="match status" value="1"/>
</dbReference>
<comment type="similarity">
    <text evidence="12">Belongs to the fibril-associated collagens with interrupted helices (FACIT) family.</text>
</comment>
<keyword evidence="15" id="KW-0812">Transmembrane</keyword>
<dbReference type="Pfam" id="PF00092">
    <property type="entry name" value="VWA"/>
    <property type="match status" value="2"/>
</dbReference>
<dbReference type="SMART" id="SM00210">
    <property type="entry name" value="TSPN"/>
    <property type="match status" value="1"/>
</dbReference>
<dbReference type="GO" id="GO:0005581">
    <property type="term" value="C:collagen trimer"/>
    <property type="evidence" value="ECO:0007669"/>
    <property type="project" value="UniProtKB-KW"/>
</dbReference>
<keyword evidence="6" id="KW-0677">Repeat</keyword>
<dbReference type="SUPFAM" id="SSF49265">
    <property type="entry name" value="Fibronectin type III"/>
    <property type="match status" value="7"/>
</dbReference>
<dbReference type="OrthoDB" id="18894at2759"/>
<feature type="domain" description="Fibronectin type-III" evidence="17">
    <location>
        <begin position="655"/>
        <end position="745"/>
    </location>
</feature>
<dbReference type="InterPro" id="IPR048287">
    <property type="entry name" value="TSPN-like_N"/>
</dbReference>
<keyword evidence="15" id="KW-0472">Membrane</keyword>
<dbReference type="FunFam" id="2.60.40.10:FF:000514">
    <property type="entry name" value="Collagen alpha-1(XIV) chain isoform X2"/>
    <property type="match status" value="1"/>
</dbReference>
<evidence type="ECO:0000256" key="8">
    <source>
        <dbReference type="ARBA" id="ARBA00023119"/>
    </source>
</evidence>
<evidence type="ECO:0000256" key="4">
    <source>
        <dbReference type="ARBA" id="ARBA00022530"/>
    </source>
</evidence>
<dbReference type="InterPro" id="IPR013783">
    <property type="entry name" value="Ig-like_fold"/>
</dbReference>
<feature type="domain" description="VWFA" evidence="16">
    <location>
        <begin position="1068"/>
        <end position="1241"/>
    </location>
</feature>
<dbReference type="PROSITE" id="PS50853">
    <property type="entry name" value="FN3"/>
    <property type="match status" value="7"/>
</dbReference>
<keyword evidence="8" id="KW-0176">Collagen</keyword>
<evidence type="ECO:0000259" key="16">
    <source>
        <dbReference type="PROSITE" id="PS50234"/>
    </source>
</evidence>
<feature type="domain" description="Fibronectin type-III" evidence="17">
    <location>
        <begin position="384"/>
        <end position="473"/>
    </location>
</feature>
<feature type="domain" description="VWFA" evidence="16">
    <location>
        <begin position="188"/>
        <end position="360"/>
    </location>
</feature>
<dbReference type="EMBL" id="JADDUC010000048">
    <property type="protein sequence ID" value="KAG0121542.1"/>
    <property type="molecule type" value="Genomic_DNA"/>
</dbReference>
<dbReference type="SMART" id="SM00327">
    <property type="entry name" value="VWA"/>
    <property type="match status" value="2"/>
</dbReference>
<dbReference type="InterPro" id="IPR050525">
    <property type="entry name" value="ECM_Assembly_Org"/>
</dbReference>
<dbReference type="FunFam" id="2.60.40.10:FF:000546">
    <property type="entry name" value="Collagen alpha-1(XIV) chain isoform X2"/>
    <property type="match status" value="1"/>
</dbReference>
<evidence type="ECO:0000256" key="14">
    <source>
        <dbReference type="SAM" id="MobiDB-lite"/>
    </source>
</evidence>
<dbReference type="FunFam" id="3.40.50.410:FF:000001">
    <property type="entry name" value="Collagen, type XII, alpha 1"/>
    <property type="match status" value="2"/>
</dbReference>
<sequence>MAGPADTVCVEGKKMLCRHEIQSCFLLAFLAVTAVFISDVQGQVSLYLNLKCCFLSELAVSPPTRLRYNVVSPDSVQISWKAPKGQFTGYKLLVTPSSGGKTNQLILQNTATKAIIQGLIPDQNYALQIIAFNEDKESKPAQGQFRIKDIERRKDTNKSKVKDPEKTNASKPAPEGSLFTCKTPAIADIVILVDGSWSIGRFNFRLVRLFLENLVSAFNVGSEKTRVGLAQYSGDPRIEWHLNAYGTKDAVLDAVRNLPYKGGNTLTGLALTYILENSFKPEAGARPGVSKIGILITDGKSQDDVIPPAKNLRDAGIELFAIGVKNADINELKEIASEPDSTHVYNVADFNFMHTIVEGLTRTVCSRVEEQEKEIKGAIASLGTPSDLVTSEVTARGFRVSWTHAPGKVEKYRVVYYPTRGGQPEEVVVDGSVSTAVLKNLMSLTEYQIAVFAIYSNAASEGLRGTETTLALPMASDLQLYDVSQSSMRVRWSGVPGATGYMILYAPLTEGLAADEKEIKIGETSTDLELDGLLPNTEYTVTVYAMFGEEASDPLTGQETTLPLSPPANLKFSDVGHNSAKLSWDPASKNVNGYRIMYVKTDGTETNEVEVGRVSTHTLKSLAPLTEYTAAIFSLYDEGQSEPLTGSFTTKRVPAPQHLEIDEASTESFRVSWKPTSSDIAFYRLAWIPLDGGESEEVVINGDADSHVIEGLLPDTEYEVSLLAVFDDESESEVVAILGATTASATTAPSTVSTTSATTSEPTTAVFRTGVRNLVIDDETTSSLRVTWDISDHSVQQFRVTYLTAEGDHAEEAVMVPGRQNTLLLHPLLSDTEYKVTITPIYSDGEGVSVSAPGKTLPLSAPRNLRVSDEWYNRLRISWDAPPSATMGYRVVYKPVNTPGPALETFVGDDINTILILNLFSGTEYSVKVFASYSTGFSDALTGVAKTLYLGVTNLDSYQVRMTSLCAQWQLHRHATAYRVVIESLEDGKKREVNLGGGTPRHCFFELLPGTKYKISVHTQLQELEGPAVSIMETTLPFPTQPPTTPSTPPPPPTIPPAKEVCKAAKADLAFLVDGSWSIGDDNFNKIINFLYSTVGALDKIGPDGTQVAIIQFSDDPRTEFKLNAYKTKETLLEAIQQIAYKGGNTKTGKAIKHAREMLFTGEAGMRRGIPKVLVVITDGRSQDDVNKVSREMQLDGFTFFAIGVADADYSELVNIGSKPSERHVFFVDDFDAFTKIEDELITFVCETASATCPLVVKDGNNFAGFKMMEMFGLVEKEFSAVEGVSMEPGTFNVFPCYRLHKDALVSQPTKYLHPEGLPSDYTITFLFRILPDTPQEPFALWEILNEAYEPLVGVILDNGGKTLTFFNYDYKGDFQTVTFEGPEIRKIFYGSFHKLHVVISKTTAKIIIDCKEVGEKTINAAGNISSDGIEVLGRMVRSRGPRDNSAPLQLQMFDIICATSWANRDKCCELPGLRDEENCPALPHSCSCSEANKGPLGPPGPPGGPGVRGAKGHRGDPGPKMDLEVKLVFLDHKDLQDHKDPVDFLFKGFQGHQVKRERREILVFLACRVSQEHQVHQEEMELKVKGAFLARMDPQVHKDLLVQWAYLVLQVFQVLLEVRGHKVMLELLVLLELRGKEVNGVISSPKQWSGLLLVKCVSSSSKASTQIDLLVSQVGQGLQGHRVSKDHQACKGFQEALVNQEDQEKEVYQVRKEKKAIQVLEHRDPEAHQDPQDLQEKVELAARDHQDLQAHEVLLVTRDPRALRVLQGLQGGYGEPTDQDIPVVQLPHNSYQIYDPEDLYDGEQQPYVVHGSYPLPSPYSQSYPSPHLAQPEFTPVQEEMEAVELRSPGISRFGIECNEKEIHFLFSTLWGNGFILKDVVKTLFILIFKIVYGQMQKRSCTSWTVPSPSPNPSAAQWSPRCLGHTRGVPSMERCSPHPCSCGNTTLLTAPLICESKQGNSPGLYRRGINKVTLLEEKNKFCCILTGDSKTRGNRGIDLLYSSIIIKFLSAHSSNDVSLCLAMFCGAVILQSTQYFKTYFLFIFNDSKYLFKYFNPNDFAIITPLEHMTQSAGVLWNFCTLSCSNKECSERIYISTAQGRCLKKNFDTETRFIVNCETRGIYVFFRNALQVVPKPIAIRGKKATENELPEGFLKEYIGTEVGCIGRIAFSWFIQFVFRKKLMNKFEMVLIKIAQDLTIFRDVFMVFPQLFSREKKTIL</sequence>
<evidence type="ECO:0000256" key="7">
    <source>
        <dbReference type="ARBA" id="ARBA00022889"/>
    </source>
</evidence>
<dbReference type="GO" id="GO:0005615">
    <property type="term" value="C:extracellular space"/>
    <property type="evidence" value="ECO:0007669"/>
    <property type="project" value="TreeGrafter"/>
</dbReference>
<evidence type="ECO:0000256" key="10">
    <source>
        <dbReference type="ARBA" id="ARBA00023180"/>
    </source>
</evidence>
<comment type="caution">
    <text evidence="18">The sequence shown here is derived from an EMBL/GenBank/DDBJ whole genome shotgun (WGS) entry which is preliminary data.</text>
</comment>
<dbReference type="InterPro" id="IPR003961">
    <property type="entry name" value="FN3_dom"/>
</dbReference>
<dbReference type="EMBL" id="JADDUC020000001">
    <property type="protein sequence ID" value="KAI1243599.1"/>
    <property type="molecule type" value="Genomic_DNA"/>
</dbReference>
<evidence type="ECO:0000256" key="6">
    <source>
        <dbReference type="ARBA" id="ARBA00022737"/>
    </source>
</evidence>
<evidence type="ECO:0000256" key="15">
    <source>
        <dbReference type="SAM" id="Phobius"/>
    </source>
</evidence>